<name>A0A1H2WRM3_9PSED</name>
<keyword evidence="5" id="KW-1133">Transmembrane helix</keyword>
<dbReference type="GO" id="GO:0006935">
    <property type="term" value="P:chemotaxis"/>
    <property type="evidence" value="ECO:0007669"/>
    <property type="project" value="InterPro"/>
</dbReference>
<dbReference type="Gene3D" id="6.10.250.3200">
    <property type="match status" value="1"/>
</dbReference>
<accession>A0A1H2WRM3</accession>
<sequence length="387" mass="41866">MERPSVRPGSAPAEQDALNNTMNQIKKLVTDLEDNANKINSIVNVIRDVAKHTNLLALNAAIEAARAGDAGRGFAVVADEVRALASRTTSATSDIALMVKAISDETGNAVKGVEKAERESLLETAQLLAAQEAARLETRFAGLKATLYGLKHFIESLKNARQGPERQAINTVMAAYLRADRDVLAYSCCIEPGALDGRDAEFANTPGHDASGRFIPYWNRGQGSVGLEPLADYDSAGLNDWYELPRRTGQDVMMEPYDYRVNGRTVRMTSLMVVLKFSERFAGTLGADFSLDALQQDLSQRKPLGVGFLALLSNAASYVTHPDAARLGKSADDLSAEARQAVKSGKPYVYLEGNDRVRLFAPVATGVERMPWSLMIGFSLAAALEAQ</sequence>
<dbReference type="PANTHER" id="PTHR32089">
    <property type="entry name" value="METHYL-ACCEPTING CHEMOTAXIS PROTEIN MCPB"/>
    <property type="match status" value="1"/>
</dbReference>
<keyword evidence="12" id="KW-1185">Reference proteome</keyword>
<evidence type="ECO:0000256" key="3">
    <source>
        <dbReference type="ARBA" id="ARBA00022481"/>
    </source>
</evidence>
<keyword evidence="2" id="KW-1003">Cell membrane</keyword>
<dbReference type="EMBL" id="FNNU01000002">
    <property type="protein sequence ID" value="SDW82639.1"/>
    <property type="molecule type" value="Genomic_DNA"/>
</dbReference>
<evidence type="ECO:0000256" key="2">
    <source>
        <dbReference type="ARBA" id="ARBA00022475"/>
    </source>
</evidence>
<dbReference type="SMART" id="SM00283">
    <property type="entry name" value="MA"/>
    <property type="match status" value="1"/>
</dbReference>
<keyword evidence="6" id="KW-0472">Membrane</keyword>
<evidence type="ECO:0000313" key="12">
    <source>
        <dbReference type="Proteomes" id="UP000243778"/>
    </source>
</evidence>
<evidence type="ECO:0000256" key="7">
    <source>
        <dbReference type="ARBA" id="ARBA00023224"/>
    </source>
</evidence>
<dbReference type="SUPFAM" id="SSF58104">
    <property type="entry name" value="Methyl-accepting chemotaxis protein (MCP) signaling domain"/>
    <property type="match status" value="1"/>
</dbReference>
<keyword evidence="4" id="KW-0812">Transmembrane</keyword>
<dbReference type="Proteomes" id="UP000243778">
    <property type="component" value="Unassembled WGS sequence"/>
</dbReference>
<feature type="domain" description="Methyl-accepting transducer" evidence="10">
    <location>
        <begin position="1"/>
        <end position="119"/>
    </location>
</feature>
<dbReference type="PRINTS" id="PR00260">
    <property type="entry name" value="CHEMTRNSDUCR"/>
</dbReference>
<proteinExistence type="inferred from homology"/>
<dbReference type="GO" id="GO:0004888">
    <property type="term" value="F:transmembrane signaling receptor activity"/>
    <property type="evidence" value="ECO:0007669"/>
    <property type="project" value="InterPro"/>
</dbReference>
<dbReference type="InterPro" id="IPR004090">
    <property type="entry name" value="Chemotax_Me-accpt_rcpt"/>
</dbReference>
<evidence type="ECO:0000256" key="6">
    <source>
        <dbReference type="ARBA" id="ARBA00023136"/>
    </source>
</evidence>
<evidence type="ECO:0000256" key="1">
    <source>
        <dbReference type="ARBA" id="ARBA00004236"/>
    </source>
</evidence>
<dbReference type="AlphaFoldDB" id="A0A1H2WRM3"/>
<comment type="similarity">
    <text evidence="8">Belongs to the methyl-accepting chemotaxis (MCP) protein family.</text>
</comment>
<evidence type="ECO:0000313" key="11">
    <source>
        <dbReference type="EMBL" id="SDW82639.1"/>
    </source>
</evidence>
<dbReference type="PROSITE" id="PS50111">
    <property type="entry name" value="CHEMOTAXIS_TRANSDUC_2"/>
    <property type="match status" value="1"/>
</dbReference>
<organism evidence="11 12">
    <name type="scientific">Pseudomonas kuykendallii</name>
    <dbReference type="NCBI Taxonomy" id="1007099"/>
    <lineage>
        <taxon>Bacteria</taxon>
        <taxon>Pseudomonadati</taxon>
        <taxon>Pseudomonadota</taxon>
        <taxon>Gammaproteobacteria</taxon>
        <taxon>Pseudomonadales</taxon>
        <taxon>Pseudomonadaceae</taxon>
        <taxon>Pseudomonas</taxon>
    </lineage>
</organism>
<dbReference type="Gene3D" id="3.30.450.20">
    <property type="entry name" value="PAS domain"/>
    <property type="match status" value="2"/>
</dbReference>
<evidence type="ECO:0000256" key="8">
    <source>
        <dbReference type="ARBA" id="ARBA00029447"/>
    </source>
</evidence>
<dbReference type="PANTHER" id="PTHR32089:SF112">
    <property type="entry name" value="LYSOZYME-LIKE PROTEIN-RELATED"/>
    <property type="match status" value="1"/>
</dbReference>
<protein>
    <submittedName>
        <fullName evidence="11">Methyl-accepting chemotaxis protein</fullName>
    </submittedName>
</protein>
<dbReference type="CDD" id="cd12913">
    <property type="entry name" value="PDC1_MCP_like"/>
    <property type="match status" value="1"/>
</dbReference>
<evidence type="ECO:0000256" key="5">
    <source>
        <dbReference type="ARBA" id="ARBA00022989"/>
    </source>
</evidence>
<dbReference type="GO" id="GO:0007165">
    <property type="term" value="P:signal transduction"/>
    <property type="evidence" value="ECO:0007669"/>
    <property type="project" value="UniProtKB-KW"/>
</dbReference>
<gene>
    <name evidence="11" type="ORF">SAMN05216287_1626</name>
</gene>
<dbReference type="GO" id="GO:0005886">
    <property type="term" value="C:plasma membrane"/>
    <property type="evidence" value="ECO:0007669"/>
    <property type="project" value="UniProtKB-SubCell"/>
</dbReference>
<dbReference type="Pfam" id="PF00015">
    <property type="entry name" value="MCPsignal"/>
    <property type="match status" value="1"/>
</dbReference>
<keyword evidence="3" id="KW-0488">Methylation</keyword>
<evidence type="ECO:0000259" key="10">
    <source>
        <dbReference type="PROSITE" id="PS50111"/>
    </source>
</evidence>
<evidence type="ECO:0000256" key="9">
    <source>
        <dbReference type="PROSITE-ProRule" id="PRU00284"/>
    </source>
</evidence>
<keyword evidence="7 9" id="KW-0807">Transducer</keyword>
<evidence type="ECO:0000256" key="4">
    <source>
        <dbReference type="ARBA" id="ARBA00022692"/>
    </source>
</evidence>
<dbReference type="STRING" id="1007099.SAMN05216287_1626"/>
<comment type="subcellular location">
    <subcellularLocation>
        <location evidence="1">Cell membrane</location>
    </subcellularLocation>
</comment>
<reference evidence="12" key="1">
    <citation type="submission" date="2016-10" db="EMBL/GenBank/DDBJ databases">
        <authorList>
            <person name="Varghese N."/>
            <person name="Submissions S."/>
        </authorList>
    </citation>
    <scope>NUCLEOTIDE SEQUENCE [LARGE SCALE GENOMIC DNA]</scope>
    <source>
        <strain evidence="12">NRRL B-59562</strain>
    </source>
</reference>
<dbReference type="InterPro" id="IPR004089">
    <property type="entry name" value="MCPsignal_dom"/>
</dbReference>